<keyword evidence="2" id="KW-1185">Reference proteome</keyword>
<protein>
    <submittedName>
        <fullName evidence="1">Uncharacterized protein</fullName>
    </submittedName>
</protein>
<evidence type="ECO:0000313" key="1">
    <source>
        <dbReference type="EMBL" id="KAI3792161.1"/>
    </source>
</evidence>
<name>A0ACB9HA94_CICIN</name>
<proteinExistence type="predicted"/>
<reference evidence="2" key="1">
    <citation type="journal article" date="2022" name="Mol. Ecol. Resour.">
        <title>The genomes of chicory, endive, great burdock and yacon provide insights into Asteraceae palaeo-polyploidization history and plant inulin production.</title>
        <authorList>
            <person name="Fan W."/>
            <person name="Wang S."/>
            <person name="Wang H."/>
            <person name="Wang A."/>
            <person name="Jiang F."/>
            <person name="Liu H."/>
            <person name="Zhao H."/>
            <person name="Xu D."/>
            <person name="Zhang Y."/>
        </authorList>
    </citation>
    <scope>NUCLEOTIDE SEQUENCE [LARGE SCALE GENOMIC DNA]</scope>
    <source>
        <strain evidence="2">cv. Punajuju</strain>
    </source>
</reference>
<sequence length="90" mass="9732">MWNMSRNPTTTTPNPEPQTESPPPTPEHYQGVDEGKPNLSSLVLSFQAKLFPALFAGESVEVEVSPLIAHILMLGVRILAVSTTVGARFS</sequence>
<evidence type="ECO:0000313" key="2">
    <source>
        <dbReference type="Proteomes" id="UP001055811"/>
    </source>
</evidence>
<dbReference type="Proteomes" id="UP001055811">
    <property type="component" value="Linkage Group LG01"/>
</dbReference>
<reference evidence="1 2" key="2">
    <citation type="journal article" date="2022" name="Mol. Ecol. Resour.">
        <title>The genomes of chicory, endive, great burdock and yacon provide insights into Asteraceae paleo-polyploidization history and plant inulin production.</title>
        <authorList>
            <person name="Fan W."/>
            <person name="Wang S."/>
            <person name="Wang H."/>
            <person name="Wang A."/>
            <person name="Jiang F."/>
            <person name="Liu H."/>
            <person name="Zhao H."/>
            <person name="Xu D."/>
            <person name="Zhang Y."/>
        </authorList>
    </citation>
    <scope>NUCLEOTIDE SEQUENCE [LARGE SCALE GENOMIC DNA]</scope>
    <source>
        <strain evidence="2">cv. Punajuju</strain>
        <tissue evidence="1">Leaves</tissue>
    </source>
</reference>
<gene>
    <name evidence="1" type="ORF">L2E82_06032</name>
</gene>
<organism evidence="1 2">
    <name type="scientific">Cichorium intybus</name>
    <name type="common">Chicory</name>
    <dbReference type="NCBI Taxonomy" id="13427"/>
    <lineage>
        <taxon>Eukaryota</taxon>
        <taxon>Viridiplantae</taxon>
        <taxon>Streptophyta</taxon>
        <taxon>Embryophyta</taxon>
        <taxon>Tracheophyta</taxon>
        <taxon>Spermatophyta</taxon>
        <taxon>Magnoliopsida</taxon>
        <taxon>eudicotyledons</taxon>
        <taxon>Gunneridae</taxon>
        <taxon>Pentapetalae</taxon>
        <taxon>asterids</taxon>
        <taxon>campanulids</taxon>
        <taxon>Asterales</taxon>
        <taxon>Asteraceae</taxon>
        <taxon>Cichorioideae</taxon>
        <taxon>Cichorieae</taxon>
        <taxon>Cichoriinae</taxon>
        <taxon>Cichorium</taxon>
    </lineage>
</organism>
<comment type="caution">
    <text evidence="1">The sequence shown here is derived from an EMBL/GenBank/DDBJ whole genome shotgun (WGS) entry which is preliminary data.</text>
</comment>
<dbReference type="EMBL" id="CM042009">
    <property type="protein sequence ID" value="KAI3792161.1"/>
    <property type="molecule type" value="Genomic_DNA"/>
</dbReference>
<accession>A0ACB9HA94</accession>